<dbReference type="Proteomes" id="UP000198656">
    <property type="component" value="Unassembled WGS sequence"/>
</dbReference>
<reference evidence="4" key="1">
    <citation type="submission" date="2016-10" db="EMBL/GenBank/DDBJ databases">
        <authorList>
            <person name="Varghese N."/>
            <person name="Submissions S."/>
        </authorList>
    </citation>
    <scope>NUCLEOTIDE SEQUENCE [LARGE SCALE GENOMIC DNA]</scope>
    <source>
        <strain evidence="4">DSM 8344</strain>
    </source>
</reference>
<dbReference type="GO" id="GO:0005524">
    <property type="term" value="F:ATP binding"/>
    <property type="evidence" value="ECO:0007669"/>
    <property type="project" value="InterPro"/>
</dbReference>
<evidence type="ECO:0000313" key="3">
    <source>
        <dbReference type="EMBL" id="SDH42930.1"/>
    </source>
</evidence>
<dbReference type="GO" id="GO:0016887">
    <property type="term" value="F:ATP hydrolysis activity"/>
    <property type="evidence" value="ECO:0007669"/>
    <property type="project" value="InterPro"/>
</dbReference>
<keyword evidence="1" id="KW-0175">Coiled coil</keyword>
<accession>A0A1G8CDJ6</accession>
<feature type="coiled-coil region" evidence="1">
    <location>
        <begin position="625"/>
        <end position="669"/>
    </location>
</feature>
<evidence type="ECO:0000259" key="2">
    <source>
        <dbReference type="Pfam" id="PF13304"/>
    </source>
</evidence>
<proteinExistence type="predicted"/>
<dbReference type="SUPFAM" id="SSF52540">
    <property type="entry name" value="P-loop containing nucleoside triphosphate hydrolases"/>
    <property type="match status" value="1"/>
</dbReference>
<dbReference type="EMBL" id="FNCP01000013">
    <property type="protein sequence ID" value="SDH42930.1"/>
    <property type="molecule type" value="Genomic_DNA"/>
</dbReference>
<dbReference type="AlphaFoldDB" id="A0A1G8CDJ6"/>
<dbReference type="InterPro" id="IPR003959">
    <property type="entry name" value="ATPase_AAA_core"/>
</dbReference>
<evidence type="ECO:0000313" key="4">
    <source>
        <dbReference type="Proteomes" id="UP000198656"/>
    </source>
</evidence>
<dbReference type="OrthoDB" id="1803022at2"/>
<dbReference type="PANTHER" id="PTHR43581:SF4">
    <property type="entry name" value="ATP_GTP PHOSPHATASE"/>
    <property type="match status" value="1"/>
</dbReference>
<dbReference type="Gene3D" id="3.40.50.300">
    <property type="entry name" value="P-loop containing nucleotide triphosphate hydrolases"/>
    <property type="match status" value="2"/>
</dbReference>
<dbReference type="InterPro" id="IPR027417">
    <property type="entry name" value="P-loop_NTPase"/>
</dbReference>
<sequence length="671" mass="79535">MELLYIWVKKYGCFDNAGFNFNPKHRFVFKNETLILKYYQNKNTTDDFFSNEENKNTRKGKILNINAIVGGNGSGKTTLLEIIFSNLVYGEGGIKTESIFVFNNNNRMKVYYYKLANERPQKIYLESDGDYLELFDLYSSNEIRNELSEQDVNRFIKELEDTCFIYLSNTFDNRYYDYVKMGNISDLSTIGLLKSNSNFNMEMGINESRYDINKAYFYAEFNKQINFITKYKDQYYQYIPFELPRRVIVYFKSLDILQNEILKRIDNTKINEKLESLFNKFNNLSHKDNFKYNIARRLLTMLLNDFLNEPNGYRKTNILDIEVESALKYTNFKKDIWEFTGELFKRIQKNLVKNNFVDRYLEFMVWIDKHIDEIGDFKNIYEGNYFEIPTFVEDSKDSIGIQEFFSHYQKTAGIIDYLNFSWGLSTGENTLLSLFSRLFSITQRLPQGGNYLIGNGNTQFQNKFYKKAIILIDEADLTLHPEWQQKYIKSFVDFIEDIYQECETQIIITTHSPIILSDIPKNNVIFLKAKNKQVNEEDDDNIRHSETFGSNVTTLFYDSFFMKKGSIGQFAKEKINYVIKRINNIDTDIELEDSEFVFLSNVTELRELRKIIQNIGDDVLKNKLNQILNYKLELLEEKLDDLKDIKTRINDIDEQIKRLEERKKLLNGENL</sequence>
<dbReference type="InterPro" id="IPR051396">
    <property type="entry name" value="Bact_Antivir_Def_Nuclease"/>
</dbReference>
<gene>
    <name evidence="3" type="ORF">SAMN05443529_11356</name>
</gene>
<keyword evidence="4" id="KW-1185">Reference proteome</keyword>
<name>A0A1G8CDJ6_9FIRM</name>
<dbReference type="STRING" id="1121419.SAMN05443529_11356"/>
<dbReference type="Pfam" id="PF13304">
    <property type="entry name" value="AAA_21"/>
    <property type="match status" value="1"/>
</dbReference>
<protein>
    <submittedName>
        <fullName evidence="3">AAA domain-containing protein, putative AbiEii toxin, Type IV TA system</fullName>
    </submittedName>
</protein>
<feature type="domain" description="ATPase AAA-type core" evidence="2">
    <location>
        <begin position="65"/>
        <end position="517"/>
    </location>
</feature>
<dbReference type="PANTHER" id="PTHR43581">
    <property type="entry name" value="ATP/GTP PHOSPHATASE"/>
    <property type="match status" value="1"/>
</dbReference>
<organism evidence="3 4">
    <name type="scientific">Desulfosporosinus hippei DSM 8344</name>
    <dbReference type="NCBI Taxonomy" id="1121419"/>
    <lineage>
        <taxon>Bacteria</taxon>
        <taxon>Bacillati</taxon>
        <taxon>Bacillota</taxon>
        <taxon>Clostridia</taxon>
        <taxon>Eubacteriales</taxon>
        <taxon>Desulfitobacteriaceae</taxon>
        <taxon>Desulfosporosinus</taxon>
    </lineage>
</organism>
<evidence type="ECO:0000256" key="1">
    <source>
        <dbReference type="SAM" id="Coils"/>
    </source>
</evidence>